<comment type="caution">
    <text evidence="3">The sequence shown here is derived from an EMBL/GenBank/DDBJ whole genome shotgun (WGS) entry which is preliminary data.</text>
</comment>
<protein>
    <submittedName>
        <fullName evidence="3">Vacuolar protein sorting-associated protein VTA1</fullName>
    </submittedName>
</protein>
<evidence type="ECO:0000313" key="3">
    <source>
        <dbReference type="EMBL" id="GIX64785.1"/>
    </source>
</evidence>
<proteinExistence type="predicted"/>
<feature type="region of interest" description="Disordered" evidence="1">
    <location>
        <begin position="81"/>
        <end position="146"/>
    </location>
</feature>
<accession>A0AAV4LYT5</accession>
<dbReference type="Pfam" id="PF18097">
    <property type="entry name" value="Vta1_C"/>
    <property type="match status" value="1"/>
</dbReference>
<sequence length="180" mass="19704">MLLDRAEALKEARGPFELSDFVAFAQCLMDAAEADEDHQSAFYRFFIVGKLFDVVVHFSDSEEHAKAKRYAQFMSLKRRKQHLGEVAPESQPSVEGSSSNGAEENERRLDAKGESDESGDEEPKSVAPTRAPLVNSGSPELQEEAIKHAKSAVSALSFEDFGTAAAHLRAALDVLGRMGF</sequence>
<dbReference type="Gene3D" id="1.20.5.420">
    <property type="entry name" value="Immunoglobulin FC, subunit C"/>
    <property type="match status" value="1"/>
</dbReference>
<reference evidence="3 4" key="1">
    <citation type="submission" date="2021-06" db="EMBL/GenBank/DDBJ databases">
        <title>Genome sequence of Babesia caballi.</title>
        <authorList>
            <person name="Yamagishi J."/>
            <person name="Kidaka T."/>
            <person name="Ochi A."/>
        </authorList>
    </citation>
    <scope>NUCLEOTIDE SEQUENCE [LARGE SCALE GENOMIC DNA]</scope>
    <source>
        <strain evidence="3">USDA-D6B2</strain>
    </source>
</reference>
<organism evidence="3 4">
    <name type="scientific">Babesia caballi</name>
    <dbReference type="NCBI Taxonomy" id="5871"/>
    <lineage>
        <taxon>Eukaryota</taxon>
        <taxon>Sar</taxon>
        <taxon>Alveolata</taxon>
        <taxon>Apicomplexa</taxon>
        <taxon>Aconoidasida</taxon>
        <taxon>Piroplasmida</taxon>
        <taxon>Babesiidae</taxon>
        <taxon>Babesia</taxon>
    </lineage>
</organism>
<feature type="compositionally biased region" description="Low complexity" evidence="1">
    <location>
        <begin position="93"/>
        <end position="102"/>
    </location>
</feature>
<dbReference type="Proteomes" id="UP001497744">
    <property type="component" value="Unassembled WGS sequence"/>
</dbReference>
<dbReference type="EMBL" id="BPLF01000003">
    <property type="protein sequence ID" value="GIX64785.1"/>
    <property type="molecule type" value="Genomic_DNA"/>
</dbReference>
<keyword evidence="4" id="KW-1185">Reference proteome</keyword>
<gene>
    <name evidence="3" type="ORF">BcabD6B2_42200</name>
</gene>
<dbReference type="InterPro" id="IPR041212">
    <property type="entry name" value="Vta1_C"/>
</dbReference>
<evidence type="ECO:0000313" key="4">
    <source>
        <dbReference type="Proteomes" id="UP001497744"/>
    </source>
</evidence>
<name>A0AAV4LYT5_BABCB</name>
<dbReference type="GeneID" id="94196266"/>
<evidence type="ECO:0000259" key="2">
    <source>
        <dbReference type="Pfam" id="PF18097"/>
    </source>
</evidence>
<feature type="compositionally biased region" description="Basic and acidic residues" evidence="1">
    <location>
        <begin position="104"/>
        <end position="115"/>
    </location>
</feature>
<dbReference type="RefSeq" id="XP_067716854.1">
    <property type="nucleotide sequence ID" value="XM_067860753.1"/>
</dbReference>
<feature type="domain" description="Vta1 C-terminal" evidence="2">
    <location>
        <begin position="143"/>
        <end position="176"/>
    </location>
</feature>
<evidence type="ECO:0000256" key="1">
    <source>
        <dbReference type="SAM" id="MobiDB-lite"/>
    </source>
</evidence>
<dbReference type="AlphaFoldDB" id="A0AAV4LYT5"/>